<feature type="chain" id="PRO_5014892865" description="Outer membrane protein beta-barrel domain-containing protein" evidence="2">
    <location>
        <begin position="19"/>
        <end position="173"/>
    </location>
</feature>
<evidence type="ECO:0000313" key="4">
    <source>
        <dbReference type="EMBL" id="SON48781.1"/>
    </source>
</evidence>
<organism evidence="4 5">
    <name type="scientific">Vibrio tapetis subsp. tapetis</name>
    <dbReference type="NCBI Taxonomy" id="1671868"/>
    <lineage>
        <taxon>Bacteria</taxon>
        <taxon>Pseudomonadati</taxon>
        <taxon>Pseudomonadota</taxon>
        <taxon>Gammaproteobacteria</taxon>
        <taxon>Vibrionales</taxon>
        <taxon>Vibrionaceae</taxon>
        <taxon>Vibrio</taxon>
    </lineage>
</organism>
<dbReference type="RefSeq" id="WP_172443062.1">
    <property type="nucleotide sequence ID" value="NZ_LT960611.1"/>
</dbReference>
<dbReference type="InterPro" id="IPR011250">
    <property type="entry name" value="OMP/PagP_B-barrel"/>
</dbReference>
<sequence>MKKLLLATAVLVSTNASALDFTVLAGVDSNNGPAVAAEIGVGSALIGFQALGNVEQKNVIGADEHNPEGHDLIQSQKDVTFYTGYRFENGIAAKAGFAMSTFEGSISDQRQGPITHAVFRPMLGLGYDFSNTWSVNLHYTTSANVESFQDETLNKYSEYTFEDSVTIMAGFRF</sequence>
<dbReference type="EMBL" id="LT960611">
    <property type="protein sequence ID" value="SON48781.1"/>
    <property type="molecule type" value="Genomic_DNA"/>
</dbReference>
<proteinExistence type="predicted"/>
<dbReference type="KEGG" id="vta:A0802"/>
<keyword evidence="1 2" id="KW-0732">Signal</keyword>
<dbReference type="Proteomes" id="UP000235828">
    <property type="component" value="Chromosome A"/>
</dbReference>
<evidence type="ECO:0000259" key="3">
    <source>
        <dbReference type="Pfam" id="PF13505"/>
    </source>
</evidence>
<feature type="domain" description="Outer membrane protein beta-barrel" evidence="3">
    <location>
        <begin position="13"/>
        <end position="173"/>
    </location>
</feature>
<dbReference type="Pfam" id="PF13505">
    <property type="entry name" value="OMP_b-brl"/>
    <property type="match status" value="1"/>
</dbReference>
<evidence type="ECO:0000256" key="1">
    <source>
        <dbReference type="ARBA" id="ARBA00022729"/>
    </source>
</evidence>
<protein>
    <recommendedName>
        <fullName evidence="3">Outer membrane protein beta-barrel domain-containing protein</fullName>
    </recommendedName>
</protein>
<dbReference type="InterPro" id="IPR027385">
    <property type="entry name" value="Beta-barrel_OMP"/>
</dbReference>
<evidence type="ECO:0000256" key="2">
    <source>
        <dbReference type="SAM" id="SignalP"/>
    </source>
</evidence>
<dbReference type="SUPFAM" id="SSF56925">
    <property type="entry name" value="OMPA-like"/>
    <property type="match status" value="1"/>
</dbReference>
<evidence type="ECO:0000313" key="5">
    <source>
        <dbReference type="Proteomes" id="UP000235828"/>
    </source>
</evidence>
<accession>A0A2N8ZA53</accession>
<name>A0A2N8ZA53_9VIBR</name>
<reference evidence="4 5" key="1">
    <citation type="submission" date="2017-10" db="EMBL/GenBank/DDBJ databases">
        <authorList>
            <person name="Banno H."/>
            <person name="Chua N.-H."/>
        </authorList>
    </citation>
    <scope>NUCLEOTIDE SEQUENCE [LARGE SCALE GENOMIC DNA]</scope>
    <source>
        <strain evidence="4">Vibrio tapetis CECT4600</strain>
    </source>
</reference>
<feature type="signal peptide" evidence="2">
    <location>
        <begin position="1"/>
        <end position="18"/>
    </location>
</feature>
<keyword evidence="5" id="KW-1185">Reference proteome</keyword>
<dbReference type="AlphaFoldDB" id="A0A2N8ZA53"/>
<gene>
    <name evidence="4" type="ORF">VTAP4600_A0802</name>
</gene>